<dbReference type="EMBL" id="QKYT01000920">
    <property type="protein sequence ID" value="RIA80680.1"/>
    <property type="molecule type" value="Genomic_DNA"/>
</dbReference>
<accession>A0A397S2P9</accession>
<keyword evidence="2" id="KW-1185">Reference proteome</keyword>
<sequence>MNNIKILQHSIVSLVTPIKESQLHAKNGLEKLEWIVNDSKIGIVKDRFIFFLKNKDNFKDLIFSHLKVMDIALVYHDEYGPTFCSNIEIFVFENDATPIIPTKKKRKNAGGHPKSLNSPQDLEAHFANDCSKVPADTRQLFLNHLATRADTRAEENITNHLAKK</sequence>
<protein>
    <submittedName>
        <fullName evidence="1">Uncharacterized protein</fullName>
    </submittedName>
</protein>
<proteinExistence type="predicted"/>
<reference evidence="1 2" key="1">
    <citation type="submission" date="2018-06" db="EMBL/GenBank/DDBJ databases">
        <title>Comparative genomics reveals the genomic features of Rhizophagus irregularis, R. cerebriforme, R. diaphanum and Gigaspora rosea, and their symbiotic lifestyle signature.</title>
        <authorList>
            <person name="Morin E."/>
            <person name="San Clemente H."/>
            <person name="Chen E.C.H."/>
            <person name="De La Providencia I."/>
            <person name="Hainaut M."/>
            <person name="Kuo A."/>
            <person name="Kohler A."/>
            <person name="Murat C."/>
            <person name="Tang N."/>
            <person name="Roy S."/>
            <person name="Loubradou J."/>
            <person name="Henrissat B."/>
            <person name="Grigoriev I.V."/>
            <person name="Corradi N."/>
            <person name="Roux C."/>
            <person name="Martin F.M."/>
        </authorList>
    </citation>
    <scope>NUCLEOTIDE SEQUENCE [LARGE SCALE GENOMIC DNA]</scope>
    <source>
        <strain evidence="1 2">DAOM 227022</strain>
    </source>
</reference>
<dbReference type="AlphaFoldDB" id="A0A397S2P9"/>
<organism evidence="1 2">
    <name type="scientific">Glomus cerebriforme</name>
    <dbReference type="NCBI Taxonomy" id="658196"/>
    <lineage>
        <taxon>Eukaryota</taxon>
        <taxon>Fungi</taxon>
        <taxon>Fungi incertae sedis</taxon>
        <taxon>Mucoromycota</taxon>
        <taxon>Glomeromycotina</taxon>
        <taxon>Glomeromycetes</taxon>
        <taxon>Glomerales</taxon>
        <taxon>Glomeraceae</taxon>
        <taxon>Glomus</taxon>
    </lineage>
</organism>
<dbReference type="Proteomes" id="UP000265703">
    <property type="component" value="Unassembled WGS sequence"/>
</dbReference>
<gene>
    <name evidence="1" type="ORF">C1645_838271</name>
</gene>
<name>A0A397S2P9_9GLOM</name>
<comment type="caution">
    <text evidence="1">The sequence shown here is derived from an EMBL/GenBank/DDBJ whole genome shotgun (WGS) entry which is preliminary data.</text>
</comment>
<evidence type="ECO:0000313" key="1">
    <source>
        <dbReference type="EMBL" id="RIA80680.1"/>
    </source>
</evidence>
<evidence type="ECO:0000313" key="2">
    <source>
        <dbReference type="Proteomes" id="UP000265703"/>
    </source>
</evidence>